<dbReference type="Proteomes" id="UP000199634">
    <property type="component" value="Unassembled WGS sequence"/>
</dbReference>
<gene>
    <name evidence="1" type="ORF">SAMN02927937_02471</name>
</gene>
<dbReference type="AlphaFoldDB" id="A0A1H6MHS2"/>
<evidence type="ECO:0000313" key="2">
    <source>
        <dbReference type="Proteomes" id="UP000199634"/>
    </source>
</evidence>
<dbReference type="RefSeq" id="WP_091101525.1">
    <property type="nucleotide sequence ID" value="NZ_FNXE01000043.1"/>
</dbReference>
<dbReference type="EMBL" id="FNXE01000043">
    <property type="protein sequence ID" value="SEH97150.1"/>
    <property type="molecule type" value="Genomic_DNA"/>
</dbReference>
<evidence type="ECO:0000313" key="1">
    <source>
        <dbReference type="EMBL" id="SEH97150.1"/>
    </source>
</evidence>
<proteinExistence type="predicted"/>
<dbReference type="OrthoDB" id="9866528at2"/>
<organism evidence="1 2">
    <name type="scientific">Paenimyroides marinum</name>
    <dbReference type="NCBI Taxonomy" id="1159016"/>
    <lineage>
        <taxon>Bacteria</taxon>
        <taxon>Pseudomonadati</taxon>
        <taxon>Bacteroidota</taxon>
        <taxon>Flavobacteriia</taxon>
        <taxon>Flavobacteriales</taxon>
        <taxon>Flavobacteriaceae</taxon>
        <taxon>Paenimyroides</taxon>
    </lineage>
</organism>
<reference evidence="1 2" key="1">
    <citation type="submission" date="2016-10" db="EMBL/GenBank/DDBJ databases">
        <authorList>
            <person name="de Groot N.N."/>
        </authorList>
    </citation>
    <scope>NUCLEOTIDE SEQUENCE [LARGE SCALE GENOMIC DNA]</scope>
    <source>
        <strain evidence="1 2">CGMCC 1.10825</strain>
    </source>
</reference>
<sequence length="146" mass="17064">MNTFLKKSFLIMLPVAFSLILFLSFAKPTSLKVEDKFGTFSLNCKTFEKGSAVGAYGFGLAYCNEEINDLSKVIHYEEIDHYIQFLKDNNFSKIQHRVTQIKTSLENNNSEMYFNQVEKYIKEIENLTYSEKEIVLSFFKYDELKS</sequence>
<dbReference type="STRING" id="1159016.SAMN02927937_02471"/>
<accession>A0A1H6MHS2</accession>
<keyword evidence="2" id="KW-1185">Reference proteome</keyword>
<name>A0A1H6MHS2_9FLAO</name>
<protein>
    <submittedName>
        <fullName evidence="1">Uncharacterized protein</fullName>
    </submittedName>
</protein>